<dbReference type="PANTHER" id="PTHR36942:SF1">
    <property type="entry name" value="IMMUNITY PROTEIN 72 OF POLYMORPHIC TOXIN SYSTEM-RELATED"/>
    <property type="match status" value="1"/>
</dbReference>
<proteinExistence type="predicted"/>
<feature type="region of interest" description="Disordered" evidence="1">
    <location>
        <begin position="110"/>
        <end position="147"/>
    </location>
</feature>
<accession>A0A1I7TN91</accession>
<keyword evidence="2" id="KW-1185">Reference proteome</keyword>
<sequence length="234" mass="25718">MGEVIKKGEMTAYYKRLFDKSLTTFKNEVFRGKLTMNDASQFPEIIDKALDLALEDMRRRVDSTTLMFDEGVTEEMYESIAESVKFDIETELRIAAPAVAESLNDPIRRASFKESPPKYSECQPSTSSNSVPSGSSDSAPSSEVAPKQLSAELQAKIDEMMKLVGDHVDVFPPAPRPGDQVIPTGGLAKCICSPGCTKLLPQPAYIFVGPKNCDVCSQQPMQEKERPGKKSGKK</sequence>
<evidence type="ECO:0000313" key="2">
    <source>
        <dbReference type="Proteomes" id="UP000095282"/>
    </source>
</evidence>
<dbReference type="AlphaFoldDB" id="A0A1I7TN91"/>
<dbReference type="PANTHER" id="PTHR36942">
    <property type="entry name" value="PROTEIN CBG10268"/>
    <property type="match status" value="1"/>
</dbReference>
<feature type="compositionally biased region" description="Low complexity" evidence="1">
    <location>
        <begin position="124"/>
        <end position="142"/>
    </location>
</feature>
<name>A0A1I7TN91_9PELO</name>
<reference evidence="3" key="1">
    <citation type="submission" date="2016-11" db="UniProtKB">
        <authorList>
            <consortium name="WormBaseParasite"/>
        </authorList>
    </citation>
    <scope>IDENTIFICATION</scope>
</reference>
<protein>
    <submittedName>
        <fullName evidence="3">VWA domain-containing protein</fullName>
    </submittedName>
</protein>
<dbReference type="WBParaSite" id="Csp11.Scaffold629.g10122.t1">
    <property type="protein sequence ID" value="Csp11.Scaffold629.g10122.t1"/>
    <property type="gene ID" value="Csp11.Scaffold629.g10122"/>
</dbReference>
<organism evidence="2 3">
    <name type="scientific">Caenorhabditis tropicalis</name>
    <dbReference type="NCBI Taxonomy" id="1561998"/>
    <lineage>
        <taxon>Eukaryota</taxon>
        <taxon>Metazoa</taxon>
        <taxon>Ecdysozoa</taxon>
        <taxon>Nematoda</taxon>
        <taxon>Chromadorea</taxon>
        <taxon>Rhabditida</taxon>
        <taxon>Rhabditina</taxon>
        <taxon>Rhabditomorpha</taxon>
        <taxon>Rhabditoidea</taxon>
        <taxon>Rhabditidae</taxon>
        <taxon>Peloderinae</taxon>
        <taxon>Caenorhabditis</taxon>
    </lineage>
</organism>
<evidence type="ECO:0000313" key="3">
    <source>
        <dbReference type="WBParaSite" id="Csp11.Scaffold629.g10122.t1"/>
    </source>
</evidence>
<dbReference type="eggNOG" id="ENOG502TKHB">
    <property type="taxonomic scope" value="Eukaryota"/>
</dbReference>
<dbReference type="Proteomes" id="UP000095282">
    <property type="component" value="Unplaced"/>
</dbReference>
<evidence type="ECO:0000256" key="1">
    <source>
        <dbReference type="SAM" id="MobiDB-lite"/>
    </source>
</evidence>